<gene>
    <name evidence="1" type="ORF">San01_23860</name>
</gene>
<accession>A0A5J4LE20</accession>
<dbReference type="Proteomes" id="UP000325598">
    <property type="component" value="Unassembled WGS sequence"/>
</dbReference>
<evidence type="ECO:0000313" key="2">
    <source>
        <dbReference type="Proteomes" id="UP000325598"/>
    </source>
</evidence>
<proteinExistence type="predicted"/>
<name>A0A5J4LE20_9ACTN</name>
<organism evidence="1 2">
    <name type="scientific">Streptomyces angustmyceticus</name>
    <dbReference type="NCBI Taxonomy" id="285578"/>
    <lineage>
        <taxon>Bacteria</taxon>
        <taxon>Bacillati</taxon>
        <taxon>Actinomycetota</taxon>
        <taxon>Actinomycetes</taxon>
        <taxon>Kitasatosporales</taxon>
        <taxon>Streptomycetaceae</taxon>
        <taxon>Streptomyces</taxon>
    </lineage>
</organism>
<dbReference type="EMBL" id="BLAG01000007">
    <property type="protein sequence ID" value="GES29899.1"/>
    <property type="molecule type" value="Genomic_DNA"/>
</dbReference>
<comment type="caution">
    <text evidence="1">The sequence shown here is derived from an EMBL/GenBank/DDBJ whole genome shotgun (WGS) entry which is preliminary data.</text>
</comment>
<reference evidence="1 2" key="1">
    <citation type="submission" date="2019-10" db="EMBL/GenBank/DDBJ databases">
        <title>Whole genome shotgun sequence of Streptomyces angustmyceticus NBRC 3934.</title>
        <authorList>
            <person name="Hosoyama A."/>
            <person name="Ichikawa N."/>
            <person name="Kimura A."/>
            <person name="Kitahashi Y."/>
            <person name="Komaki H."/>
            <person name="Uohara A."/>
        </authorList>
    </citation>
    <scope>NUCLEOTIDE SEQUENCE [LARGE SCALE GENOMIC DNA]</scope>
    <source>
        <strain evidence="1 2">NBRC 3934</strain>
    </source>
</reference>
<dbReference type="AlphaFoldDB" id="A0A5J4LE20"/>
<sequence length="88" mass="8912">MGCSTLGDGIAWKAEAPSAGGTMGPTALAEVPVVFFGLSPRGAVHITVLMAARDADAGDVGAPMPWISRRRSRGYRGADAVDIAAPTS</sequence>
<keyword evidence="2" id="KW-1185">Reference proteome</keyword>
<evidence type="ECO:0000313" key="1">
    <source>
        <dbReference type="EMBL" id="GES29899.1"/>
    </source>
</evidence>
<protein>
    <submittedName>
        <fullName evidence="1">Uncharacterized protein</fullName>
    </submittedName>
</protein>